<dbReference type="KEGG" id="csr:Cspa_c48220"/>
<protein>
    <recommendedName>
        <fullName evidence="6">Cell wall binding repeat-containing protein</fullName>
    </recommendedName>
</protein>
<proteinExistence type="predicted"/>
<reference evidence="4 5" key="1">
    <citation type="submission" date="2013-02" db="EMBL/GenBank/DDBJ databases">
        <title>Genome sequence of Clostridium saccharoperbutylacetonicum N1-4(HMT).</title>
        <authorList>
            <person name="Poehlein A."/>
            <person name="Daniel R."/>
        </authorList>
    </citation>
    <scope>NUCLEOTIDE SEQUENCE [LARGE SCALE GENOMIC DNA]</scope>
    <source>
        <strain evidence="5">N1-4(HMT)</strain>
    </source>
</reference>
<dbReference type="Gene3D" id="2.10.270.10">
    <property type="entry name" value="Cholin Binding"/>
    <property type="match status" value="2"/>
</dbReference>
<keyword evidence="3" id="KW-0732">Signal</keyword>
<evidence type="ECO:0000313" key="4">
    <source>
        <dbReference type="EMBL" id="AGF58575.1"/>
    </source>
</evidence>
<organism evidence="4 5">
    <name type="scientific">Clostridium saccharoperbutylacetonicum N1-4(HMT)</name>
    <dbReference type="NCBI Taxonomy" id="931276"/>
    <lineage>
        <taxon>Bacteria</taxon>
        <taxon>Bacillati</taxon>
        <taxon>Bacillota</taxon>
        <taxon>Clostridia</taxon>
        <taxon>Eubacteriales</taxon>
        <taxon>Clostridiaceae</taxon>
        <taxon>Clostridium</taxon>
    </lineage>
</organism>
<dbReference type="HOGENOM" id="CLU_020400_0_0_9"/>
<evidence type="ECO:0008006" key="6">
    <source>
        <dbReference type="Google" id="ProtNLM"/>
    </source>
</evidence>
<name>M1LZ51_9CLOT</name>
<dbReference type="STRING" id="36745.CLSAP_45890"/>
<dbReference type="SUPFAM" id="SSF69360">
    <property type="entry name" value="Cell wall binding repeat"/>
    <property type="match status" value="1"/>
</dbReference>
<dbReference type="EMBL" id="CP004121">
    <property type="protein sequence ID" value="AGF58575.1"/>
    <property type="molecule type" value="Genomic_DNA"/>
</dbReference>
<dbReference type="Proteomes" id="UP000011728">
    <property type="component" value="Chromosome"/>
</dbReference>
<feature type="signal peptide" evidence="3">
    <location>
        <begin position="1"/>
        <end position="28"/>
    </location>
</feature>
<dbReference type="InterPro" id="IPR018337">
    <property type="entry name" value="Cell_wall/Cho-bd_repeat"/>
</dbReference>
<dbReference type="OrthoDB" id="1886246at2"/>
<keyword evidence="5" id="KW-1185">Reference proteome</keyword>
<dbReference type="RefSeq" id="WP_015394884.1">
    <property type="nucleotide sequence ID" value="NC_020291.1"/>
</dbReference>
<dbReference type="PATRIC" id="fig|931276.5.peg.4864"/>
<dbReference type="Pfam" id="PF19127">
    <property type="entry name" value="Choline_bind_3"/>
    <property type="match status" value="1"/>
</dbReference>
<dbReference type="eggNOG" id="COG5263">
    <property type="taxonomic scope" value="Bacteria"/>
</dbReference>
<evidence type="ECO:0000256" key="2">
    <source>
        <dbReference type="PROSITE-ProRule" id="PRU00591"/>
    </source>
</evidence>
<dbReference type="Pfam" id="PF01473">
    <property type="entry name" value="Choline_bind_1"/>
    <property type="match status" value="2"/>
</dbReference>
<gene>
    <name evidence="4" type="ORF">Cspa_c48220</name>
</gene>
<evidence type="ECO:0000256" key="3">
    <source>
        <dbReference type="SAM" id="SignalP"/>
    </source>
</evidence>
<dbReference type="AlphaFoldDB" id="M1LZ51"/>
<accession>M1LZ51</accession>
<dbReference type="PROSITE" id="PS51170">
    <property type="entry name" value="CW"/>
    <property type="match status" value="3"/>
</dbReference>
<evidence type="ECO:0000256" key="1">
    <source>
        <dbReference type="ARBA" id="ARBA00022737"/>
    </source>
</evidence>
<feature type="repeat" description="Cell wall-binding" evidence="2">
    <location>
        <begin position="540"/>
        <end position="559"/>
    </location>
</feature>
<feature type="repeat" description="Cell wall-binding" evidence="2">
    <location>
        <begin position="500"/>
        <end position="519"/>
    </location>
</feature>
<keyword evidence="1" id="KW-0677">Repeat</keyword>
<feature type="chain" id="PRO_5004015542" description="Cell wall binding repeat-containing protein" evidence="3">
    <location>
        <begin position="29"/>
        <end position="578"/>
    </location>
</feature>
<sequence length="578" mass="63094">MFRRTKKIASLLLASASVVSLMPTAAFAADVKKVDSQDGTVYNAVAYKDGKVYIDAEINDKDEASYYLVGGKYNELSDIDAGSDTATYGTKYVNLSDGDNFVDLTNGKVTDESIDENTRDDAATNLKKKVKADTDGRYLKDGNKYAADYVQTIDETNDIPNAKFGESWYYVKLANKDATNGFAAQSSNGVATLNVFTDDNGNYIDADYNLGKIKVTTTTASVVKSEYIENTNDTYDTASSKDSLSATVAQDKVIGQDKDYIYRIVTVTVKNTDNHSTIYEIGGKSISDSNVYRPVTNGYEFTAVQKISKAQNSDEIGGAKYAKTVTTYIICDEDGKKASDDFASYTNFAIANGKVTGYTISGSKVKIQTAELKSDNGLYYTDLNDSSDEDIEDSSNCVEVDANGNVWRLDSGNIYQWDNDSDWNKVYKVDGSFNKMSVYDADNIVAWNEDDEVYAVIGGKTDTKDADTTTSAAVTTTTATGWAKAADGTWHYVKADGTNATDWLQDGANWYYLNTAGVMQTSWVSDNGNWYYLNASGVMQTGWVNDNGTWYYLNASGAMLSNTTVDGYVLGANGAWIN</sequence>
<feature type="repeat" description="Cell wall-binding" evidence="2">
    <location>
        <begin position="520"/>
        <end position="539"/>
    </location>
</feature>
<evidence type="ECO:0000313" key="5">
    <source>
        <dbReference type="Proteomes" id="UP000011728"/>
    </source>
</evidence>